<reference evidence="1 2" key="1">
    <citation type="submission" date="2019-02" db="EMBL/GenBank/DDBJ databases">
        <title>Kribbella capetownensis sp. nov. and Kribbella speibonae sp. nov., isolated from soil.</title>
        <authorList>
            <person name="Curtis S.M."/>
            <person name="Norton I."/>
            <person name="Everest G.J."/>
            <person name="Meyers P.R."/>
        </authorList>
    </citation>
    <scope>NUCLEOTIDE SEQUENCE [LARGE SCALE GENOMIC DNA]</scope>
    <source>
        <strain evidence="1 2">YM55</strain>
    </source>
</reference>
<dbReference type="AlphaFoldDB" id="A0A4R0J3M7"/>
<proteinExistence type="predicted"/>
<dbReference type="Proteomes" id="UP000294225">
    <property type="component" value="Unassembled WGS sequence"/>
</dbReference>
<evidence type="ECO:0000313" key="1">
    <source>
        <dbReference type="EMBL" id="TCC38826.1"/>
    </source>
</evidence>
<comment type="caution">
    <text evidence="1">The sequence shown here is derived from an EMBL/GenBank/DDBJ whole genome shotgun (WGS) entry which is preliminary data.</text>
</comment>
<gene>
    <name evidence="1" type="ORF">E0H92_20845</name>
</gene>
<dbReference type="EMBL" id="SJKC01000002">
    <property type="protein sequence ID" value="TCC38826.1"/>
    <property type="molecule type" value="Genomic_DNA"/>
</dbReference>
<sequence length="80" mass="9442">MGRRRTGGLRLRLTNQRARTRRLSATGSRITTLHPFTTKHPSERMRLPVTLQLRLELTLRVPMAVMRLRRTRPTTRRVRA</sequence>
<name>A0A4R0J3M7_9ACTN</name>
<evidence type="ECO:0000313" key="2">
    <source>
        <dbReference type="Proteomes" id="UP000294225"/>
    </source>
</evidence>
<accession>A0A4R0J3M7</accession>
<organism evidence="1 2">
    <name type="scientific">Kribbella speibonae</name>
    <dbReference type="NCBI Taxonomy" id="1572660"/>
    <lineage>
        <taxon>Bacteria</taxon>
        <taxon>Bacillati</taxon>
        <taxon>Actinomycetota</taxon>
        <taxon>Actinomycetes</taxon>
        <taxon>Propionibacteriales</taxon>
        <taxon>Kribbellaceae</taxon>
        <taxon>Kribbella</taxon>
    </lineage>
</organism>
<dbReference type="RefSeq" id="WP_131497350.1">
    <property type="nucleotide sequence ID" value="NZ_SJKC01000002.1"/>
</dbReference>
<protein>
    <submittedName>
        <fullName evidence="1">Uncharacterized protein</fullName>
    </submittedName>
</protein>